<dbReference type="InterPro" id="IPR014284">
    <property type="entry name" value="RNA_pol_sigma-70_dom"/>
</dbReference>
<feature type="region of interest" description="Disordered" evidence="6">
    <location>
        <begin position="478"/>
        <end position="504"/>
    </location>
</feature>
<dbReference type="Pfam" id="PF04542">
    <property type="entry name" value="Sigma70_r2"/>
    <property type="match status" value="1"/>
</dbReference>
<feature type="region of interest" description="Disordered" evidence="6">
    <location>
        <begin position="334"/>
        <end position="400"/>
    </location>
</feature>
<evidence type="ECO:0000256" key="3">
    <source>
        <dbReference type="ARBA" id="ARBA00023082"/>
    </source>
</evidence>
<keyword evidence="5" id="KW-0804">Transcription</keyword>
<sequence>MRDADIVHAIAAGEREGLSEAYRAYADRLYDYCLRLLGDPEAAADAVHDAFLIARERIAQLRDPDALRPWLYAIARSQCHRVLRRRGRFAPLDEATDMNDESLDPPETGIHRRELRALVHEVMDGLNPREYEVIHLTLRHQLDGPGLAAVLGVGVKQANAVASTARAQFERALGALLVARTRGRDCERLRALLEGWNGEFTPLWRKRVNRHMSSCGDCERSRAVLAAPASLLGVLPVAAAPAFLHDQLLANAFDPDLVYHHAEFADRAGPYRPDGFPDQTEAGTGPAARLPSVLALAAGIVVLVVSGWMALPLLAAELGDGEVEVVPVVSLEPVEPEPAETSPEPGPTAGAGSGEAAATGNEEAGPASAPEPPQDEQAAQEEQADQDEEEPTDGTAAPPAVPLAVASASGQDVTGPGCPEAWTLAVSALTEGEASAATLTVSGAFGSRQVAMASDGAPGSWHAVAEGLPLDTEVTWSVTASSPDGSTASGGGTASRRSCPVEPG</sequence>
<keyword evidence="4" id="KW-0238">DNA-binding</keyword>
<dbReference type="GO" id="GO:0003677">
    <property type="term" value="F:DNA binding"/>
    <property type="evidence" value="ECO:0007669"/>
    <property type="project" value="UniProtKB-KW"/>
</dbReference>
<dbReference type="Gene3D" id="1.10.10.10">
    <property type="entry name" value="Winged helix-like DNA-binding domain superfamily/Winged helix DNA-binding domain"/>
    <property type="match status" value="1"/>
</dbReference>
<dbReference type="InterPro" id="IPR007627">
    <property type="entry name" value="RNA_pol_sigma70_r2"/>
</dbReference>
<accession>A0A4R6V3C8</accession>
<keyword evidence="3" id="KW-0731">Sigma factor</keyword>
<protein>
    <submittedName>
        <fullName evidence="8">RNA polymerase sigma factor (Sigma-70 family)</fullName>
    </submittedName>
</protein>
<dbReference type="InterPro" id="IPR013325">
    <property type="entry name" value="RNA_pol_sigma_r2"/>
</dbReference>
<dbReference type="NCBIfam" id="TIGR02937">
    <property type="entry name" value="sigma70-ECF"/>
    <property type="match status" value="1"/>
</dbReference>
<dbReference type="Proteomes" id="UP000295281">
    <property type="component" value="Unassembled WGS sequence"/>
</dbReference>
<evidence type="ECO:0000256" key="5">
    <source>
        <dbReference type="ARBA" id="ARBA00023163"/>
    </source>
</evidence>
<evidence type="ECO:0000256" key="2">
    <source>
        <dbReference type="ARBA" id="ARBA00023015"/>
    </source>
</evidence>
<feature type="compositionally biased region" description="Low complexity" evidence="6">
    <location>
        <begin position="334"/>
        <end position="368"/>
    </location>
</feature>
<dbReference type="GO" id="GO:0016987">
    <property type="term" value="F:sigma factor activity"/>
    <property type="evidence" value="ECO:0007669"/>
    <property type="project" value="UniProtKB-KW"/>
</dbReference>
<dbReference type="InterPro" id="IPR039425">
    <property type="entry name" value="RNA_pol_sigma-70-like"/>
</dbReference>
<evidence type="ECO:0000256" key="6">
    <source>
        <dbReference type="SAM" id="MobiDB-lite"/>
    </source>
</evidence>
<proteinExistence type="inferred from homology"/>
<feature type="compositionally biased region" description="Acidic residues" evidence="6">
    <location>
        <begin position="378"/>
        <end position="392"/>
    </location>
</feature>
<evidence type="ECO:0000313" key="8">
    <source>
        <dbReference type="EMBL" id="TDQ54895.1"/>
    </source>
</evidence>
<dbReference type="AlphaFoldDB" id="A0A4R6V3C8"/>
<dbReference type="PANTHER" id="PTHR43133">
    <property type="entry name" value="RNA POLYMERASE ECF-TYPE SIGMA FACTO"/>
    <property type="match status" value="1"/>
</dbReference>
<dbReference type="GO" id="GO:0006352">
    <property type="term" value="P:DNA-templated transcription initiation"/>
    <property type="evidence" value="ECO:0007669"/>
    <property type="project" value="InterPro"/>
</dbReference>
<feature type="domain" description="RNA polymerase sigma-70 region 2" evidence="7">
    <location>
        <begin position="22"/>
        <end position="88"/>
    </location>
</feature>
<dbReference type="InterPro" id="IPR013324">
    <property type="entry name" value="RNA_pol_sigma_r3/r4-like"/>
</dbReference>
<dbReference type="RefSeq" id="WP_133739505.1">
    <property type="nucleotide sequence ID" value="NZ_SNYN01000001.1"/>
</dbReference>
<dbReference type="Gene3D" id="1.10.1740.10">
    <property type="match status" value="1"/>
</dbReference>
<dbReference type="EMBL" id="SNYN01000001">
    <property type="protein sequence ID" value="TDQ54895.1"/>
    <property type="molecule type" value="Genomic_DNA"/>
</dbReference>
<gene>
    <name evidence="8" type="ORF">EV190_101214</name>
</gene>
<evidence type="ECO:0000256" key="4">
    <source>
        <dbReference type="ARBA" id="ARBA00023125"/>
    </source>
</evidence>
<dbReference type="SUPFAM" id="SSF88946">
    <property type="entry name" value="Sigma2 domain of RNA polymerase sigma factors"/>
    <property type="match status" value="1"/>
</dbReference>
<evidence type="ECO:0000256" key="1">
    <source>
        <dbReference type="ARBA" id="ARBA00010641"/>
    </source>
</evidence>
<dbReference type="PANTHER" id="PTHR43133:SF8">
    <property type="entry name" value="RNA POLYMERASE SIGMA FACTOR HI_1459-RELATED"/>
    <property type="match status" value="1"/>
</dbReference>
<comment type="similarity">
    <text evidence="1">Belongs to the sigma-70 factor family. ECF subfamily.</text>
</comment>
<evidence type="ECO:0000313" key="9">
    <source>
        <dbReference type="Proteomes" id="UP000295281"/>
    </source>
</evidence>
<evidence type="ECO:0000259" key="7">
    <source>
        <dbReference type="Pfam" id="PF04542"/>
    </source>
</evidence>
<name>A0A4R6V3C8_9ACTN</name>
<comment type="caution">
    <text evidence="8">The sequence shown here is derived from an EMBL/GenBank/DDBJ whole genome shotgun (WGS) entry which is preliminary data.</text>
</comment>
<keyword evidence="9" id="KW-1185">Reference proteome</keyword>
<organism evidence="8 9">
    <name type="scientific">Actinorugispora endophytica</name>
    <dbReference type="NCBI Taxonomy" id="1605990"/>
    <lineage>
        <taxon>Bacteria</taxon>
        <taxon>Bacillati</taxon>
        <taxon>Actinomycetota</taxon>
        <taxon>Actinomycetes</taxon>
        <taxon>Streptosporangiales</taxon>
        <taxon>Nocardiopsidaceae</taxon>
        <taxon>Actinorugispora</taxon>
    </lineage>
</organism>
<dbReference type="OrthoDB" id="8611574at2"/>
<keyword evidence="2" id="KW-0805">Transcription regulation</keyword>
<dbReference type="SUPFAM" id="SSF88659">
    <property type="entry name" value="Sigma3 and sigma4 domains of RNA polymerase sigma factors"/>
    <property type="match status" value="1"/>
</dbReference>
<reference evidence="8 9" key="1">
    <citation type="submission" date="2019-03" db="EMBL/GenBank/DDBJ databases">
        <title>Genomic Encyclopedia of Type Strains, Phase IV (KMG-IV): sequencing the most valuable type-strain genomes for metagenomic binning, comparative biology and taxonomic classification.</title>
        <authorList>
            <person name="Goeker M."/>
        </authorList>
    </citation>
    <scope>NUCLEOTIDE SEQUENCE [LARGE SCALE GENOMIC DNA]</scope>
    <source>
        <strain evidence="8 9">DSM 46770</strain>
    </source>
</reference>
<dbReference type="InterPro" id="IPR036388">
    <property type="entry name" value="WH-like_DNA-bd_sf"/>
</dbReference>